<keyword evidence="2" id="KW-1185">Reference proteome</keyword>
<evidence type="ECO:0000313" key="2">
    <source>
        <dbReference type="Proteomes" id="UP000015241"/>
    </source>
</evidence>
<accession>S8FSV6</accession>
<evidence type="ECO:0000313" key="1">
    <source>
        <dbReference type="EMBL" id="EPT01265.1"/>
    </source>
</evidence>
<dbReference type="EMBL" id="KE504143">
    <property type="protein sequence ID" value="EPT01265.1"/>
    <property type="molecule type" value="Genomic_DNA"/>
</dbReference>
<protein>
    <recommendedName>
        <fullName evidence="3">BTB domain-containing protein</fullName>
    </recommendedName>
</protein>
<sequence>MDMEDSGSAVWANAKAANDIQNETAATCIDSASDEALSQEFHASDADTKVRSSDGTLFKVHQRTVNKYSDGLVEERVPNARGELELEEDSETLCLLFQFMYKRKPDIASLAFSALRKLSEAAETYRVDPLSDTCDYHMRLHCREHPLDVLAYALKRNLTDVVDEAAPRTVGLDIETAFQALGKVTFVPWIFYREHWQWIDIMRTVNDPPEILHKGGSRSCELWHGFYMNVVRDLRGFGPGEVQDGSRVFNRYRGSLKNCHHCKIRADNWMGKFMLTPEKIPKFSTVLAEMS</sequence>
<organism evidence="1 2">
    <name type="scientific">Fomitopsis schrenkii</name>
    <name type="common">Brown rot fungus</name>
    <dbReference type="NCBI Taxonomy" id="2126942"/>
    <lineage>
        <taxon>Eukaryota</taxon>
        <taxon>Fungi</taxon>
        <taxon>Dikarya</taxon>
        <taxon>Basidiomycota</taxon>
        <taxon>Agaricomycotina</taxon>
        <taxon>Agaricomycetes</taxon>
        <taxon>Polyporales</taxon>
        <taxon>Fomitopsis</taxon>
    </lineage>
</organism>
<proteinExistence type="predicted"/>
<reference evidence="1 2" key="1">
    <citation type="journal article" date="2012" name="Science">
        <title>The Paleozoic origin of enzymatic lignin decomposition reconstructed from 31 fungal genomes.</title>
        <authorList>
            <person name="Floudas D."/>
            <person name="Binder M."/>
            <person name="Riley R."/>
            <person name="Barry K."/>
            <person name="Blanchette R.A."/>
            <person name="Henrissat B."/>
            <person name="Martinez A.T."/>
            <person name="Otillar R."/>
            <person name="Spatafora J.W."/>
            <person name="Yadav J.S."/>
            <person name="Aerts A."/>
            <person name="Benoit I."/>
            <person name="Boyd A."/>
            <person name="Carlson A."/>
            <person name="Copeland A."/>
            <person name="Coutinho P.M."/>
            <person name="de Vries R.P."/>
            <person name="Ferreira P."/>
            <person name="Findley K."/>
            <person name="Foster B."/>
            <person name="Gaskell J."/>
            <person name="Glotzer D."/>
            <person name="Gorecki P."/>
            <person name="Heitman J."/>
            <person name="Hesse C."/>
            <person name="Hori C."/>
            <person name="Igarashi K."/>
            <person name="Jurgens J.A."/>
            <person name="Kallen N."/>
            <person name="Kersten P."/>
            <person name="Kohler A."/>
            <person name="Kuees U."/>
            <person name="Kumar T.K.A."/>
            <person name="Kuo A."/>
            <person name="LaButti K."/>
            <person name="Larrondo L.F."/>
            <person name="Lindquist E."/>
            <person name="Ling A."/>
            <person name="Lombard V."/>
            <person name="Lucas S."/>
            <person name="Lundell T."/>
            <person name="Martin R."/>
            <person name="McLaughlin D.J."/>
            <person name="Morgenstern I."/>
            <person name="Morin E."/>
            <person name="Murat C."/>
            <person name="Nagy L.G."/>
            <person name="Nolan M."/>
            <person name="Ohm R.A."/>
            <person name="Patyshakuliyeva A."/>
            <person name="Rokas A."/>
            <person name="Ruiz-Duenas F.J."/>
            <person name="Sabat G."/>
            <person name="Salamov A."/>
            <person name="Samejima M."/>
            <person name="Schmutz J."/>
            <person name="Slot J.C."/>
            <person name="St John F."/>
            <person name="Stenlid J."/>
            <person name="Sun H."/>
            <person name="Sun S."/>
            <person name="Syed K."/>
            <person name="Tsang A."/>
            <person name="Wiebenga A."/>
            <person name="Young D."/>
            <person name="Pisabarro A."/>
            <person name="Eastwood D.C."/>
            <person name="Martin F."/>
            <person name="Cullen D."/>
            <person name="Grigoriev I.V."/>
            <person name="Hibbett D.S."/>
        </authorList>
    </citation>
    <scope>NUCLEOTIDE SEQUENCE</scope>
    <source>
        <strain evidence="2">FP-58527</strain>
    </source>
</reference>
<evidence type="ECO:0008006" key="3">
    <source>
        <dbReference type="Google" id="ProtNLM"/>
    </source>
</evidence>
<name>S8FSV6_FOMSC</name>
<dbReference type="STRING" id="743788.S8FSV6"/>
<gene>
    <name evidence="1" type="ORF">FOMPIDRAFT_84921</name>
</gene>
<dbReference type="AlphaFoldDB" id="S8FSV6"/>
<dbReference type="InParanoid" id="S8FSV6"/>
<dbReference type="HOGENOM" id="CLU_075133_0_0_1"/>
<dbReference type="OrthoDB" id="2790156at2759"/>
<dbReference type="Proteomes" id="UP000015241">
    <property type="component" value="Unassembled WGS sequence"/>
</dbReference>